<dbReference type="AlphaFoldDB" id="A0A9W8I3W3"/>
<organism evidence="1 2">
    <name type="scientific">Coemansia brasiliensis</name>
    <dbReference type="NCBI Taxonomy" id="2650707"/>
    <lineage>
        <taxon>Eukaryota</taxon>
        <taxon>Fungi</taxon>
        <taxon>Fungi incertae sedis</taxon>
        <taxon>Zoopagomycota</taxon>
        <taxon>Kickxellomycotina</taxon>
        <taxon>Kickxellomycetes</taxon>
        <taxon>Kickxellales</taxon>
        <taxon>Kickxellaceae</taxon>
        <taxon>Coemansia</taxon>
    </lineage>
</organism>
<evidence type="ECO:0000313" key="2">
    <source>
        <dbReference type="Proteomes" id="UP001139887"/>
    </source>
</evidence>
<evidence type="ECO:0000313" key="1">
    <source>
        <dbReference type="EMBL" id="KAJ2843686.1"/>
    </source>
</evidence>
<accession>A0A9W8I3W3</accession>
<dbReference type="Proteomes" id="UP001139887">
    <property type="component" value="Unassembled WGS sequence"/>
</dbReference>
<sequence length="66" mass="7537">MLNLLRHIRTNYGSVHGYLRSAGLSEREISTIAWCLRGNFCDIARAAPRRSRMYLQPSSARSEVLN</sequence>
<proteinExistence type="predicted"/>
<dbReference type="EMBL" id="JANBUW010001324">
    <property type="protein sequence ID" value="KAJ2843686.1"/>
    <property type="molecule type" value="Genomic_DNA"/>
</dbReference>
<comment type="caution">
    <text evidence="1">The sequence shown here is derived from an EMBL/GenBank/DDBJ whole genome shotgun (WGS) entry which is preliminary data.</text>
</comment>
<keyword evidence="2" id="KW-1185">Reference proteome</keyword>
<gene>
    <name evidence="1" type="ORF">IWW36_005470</name>
</gene>
<name>A0A9W8I3W3_9FUNG</name>
<protein>
    <submittedName>
        <fullName evidence="1">Uncharacterized protein</fullName>
    </submittedName>
</protein>
<reference evidence="1" key="1">
    <citation type="submission" date="2022-07" db="EMBL/GenBank/DDBJ databases">
        <title>Phylogenomic reconstructions and comparative analyses of Kickxellomycotina fungi.</title>
        <authorList>
            <person name="Reynolds N.K."/>
            <person name="Stajich J.E."/>
            <person name="Barry K."/>
            <person name="Grigoriev I.V."/>
            <person name="Crous P."/>
            <person name="Smith M.E."/>
        </authorList>
    </citation>
    <scope>NUCLEOTIDE SEQUENCE</scope>
    <source>
        <strain evidence="1">NRRL 1566</strain>
    </source>
</reference>
<dbReference type="OrthoDB" id="9988524at2759"/>